<feature type="region of interest" description="Disordered" evidence="1">
    <location>
        <begin position="452"/>
        <end position="508"/>
    </location>
</feature>
<evidence type="ECO:0000313" key="2">
    <source>
        <dbReference type="EMBL" id="KAJ2891753.1"/>
    </source>
</evidence>
<feature type="compositionally biased region" description="Basic and acidic residues" evidence="1">
    <location>
        <begin position="498"/>
        <end position="508"/>
    </location>
</feature>
<dbReference type="AlphaFoldDB" id="A0AAD5WMS0"/>
<comment type="caution">
    <text evidence="2">The sequence shown here is derived from an EMBL/GenBank/DDBJ whole genome shotgun (WGS) entry which is preliminary data.</text>
</comment>
<evidence type="ECO:0000313" key="3">
    <source>
        <dbReference type="Proteomes" id="UP001201980"/>
    </source>
</evidence>
<feature type="region of interest" description="Disordered" evidence="1">
    <location>
        <begin position="133"/>
        <end position="170"/>
    </location>
</feature>
<feature type="compositionally biased region" description="Low complexity" evidence="1">
    <location>
        <begin position="21"/>
        <end position="43"/>
    </location>
</feature>
<feature type="region of interest" description="Disordered" evidence="1">
    <location>
        <begin position="1"/>
        <end position="79"/>
    </location>
</feature>
<protein>
    <submittedName>
        <fullName evidence="2">Uncharacterized protein</fullName>
    </submittedName>
</protein>
<organism evidence="2 3">
    <name type="scientific">Zalerion maritima</name>
    <dbReference type="NCBI Taxonomy" id="339359"/>
    <lineage>
        <taxon>Eukaryota</taxon>
        <taxon>Fungi</taxon>
        <taxon>Dikarya</taxon>
        <taxon>Ascomycota</taxon>
        <taxon>Pezizomycotina</taxon>
        <taxon>Sordariomycetes</taxon>
        <taxon>Lulworthiomycetidae</taxon>
        <taxon>Lulworthiales</taxon>
        <taxon>Lulworthiaceae</taxon>
        <taxon>Zalerion</taxon>
    </lineage>
</organism>
<evidence type="ECO:0000256" key="1">
    <source>
        <dbReference type="SAM" id="MobiDB-lite"/>
    </source>
</evidence>
<sequence>MSHSDQSDDEEAYRGLPDLLASVRRSPAASRPPGSSRPAVPVSQPSPSPVPRRVTFVLPRPRTPPPLAEGPGARVTRSRTRVVERFARGQAALSIDATLAAARSPPPAAPAPSPSPARPRGRIDRVLQDLATGSSGSARLPSSPLSPRTSRQSSLVQQTSPGLFSQGSSRRSSLASSSSLIPLSQPPQRTVAVFGVEMPLRHDAVQAFQLGILPPRLSSSLVKRTRFEPVSNFVYKNILRYFQFGLFRDPPLNCVYMAMYVDLDVFETLPKTTSLAPVLRRRVNRPVAIPIPCGGFLGQIMGGLCSSLRFHRWQALAVQLKGVVNKNPCEHCASGWASHSWGWKPDAFVCYMFPFFECVSVPGYAGDRCGNCLWLGEVCTAEDEGLKKYMLASDSDPPCNGYAPYEKFRIEKLSSDTVWEQDIKHWEDYFEAILGGPDLSEVMNVLNLGAEDVPGLTRPPVQPVQGSGSSGARGRGGGRGRAPRGSSGGGAAASQAPARREGLRSRKE</sequence>
<gene>
    <name evidence="2" type="ORF">MKZ38_000006</name>
</gene>
<feature type="compositionally biased region" description="Low complexity" evidence="1">
    <location>
        <begin position="134"/>
        <end position="155"/>
    </location>
</feature>
<name>A0AAD5WMS0_9PEZI</name>
<accession>A0AAD5WMS0</accession>
<dbReference type="Proteomes" id="UP001201980">
    <property type="component" value="Unassembled WGS sequence"/>
</dbReference>
<feature type="compositionally biased region" description="Pro residues" evidence="1">
    <location>
        <begin position="104"/>
        <end position="117"/>
    </location>
</feature>
<reference evidence="2" key="1">
    <citation type="submission" date="2022-07" db="EMBL/GenBank/DDBJ databases">
        <title>Draft genome sequence of Zalerion maritima ATCC 34329, a (micro)plastics degrading marine fungus.</title>
        <authorList>
            <person name="Paco A."/>
            <person name="Goncalves M.F.M."/>
            <person name="Rocha-Santos T.A.P."/>
            <person name="Alves A."/>
        </authorList>
    </citation>
    <scope>NUCLEOTIDE SEQUENCE</scope>
    <source>
        <strain evidence="2">ATCC 34329</strain>
    </source>
</reference>
<keyword evidence="3" id="KW-1185">Reference proteome</keyword>
<dbReference type="EMBL" id="JAKWBI020001001">
    <property type="protein sequence ID" value="KAJ2891753.1"/>
    <property type="molecule type" value="Genomic_DNA"/>
</dbReference>
<feature type="region of interest" description="Disordered" evidence="1">
    <location>
        <begin position="101"/>
        <end position="121"/>
    </location>
</feature>
<proteinExistence type="predicted"/>